<dbReference type="SUPFAM" id="SSF48179">
    <property type="entry name" value="6-phosphogluconate dehydrogenase C-terminal domain-like"/>
    <property type="match status" value="1"/>
</dbReference>
<feature type="domain" description="6-phosphogluconate dehydrogenase NADP-binding" evidence="5">
    <location>
        <begin position="9"/>
        <end position="162"/>
    </location>
</feature>
<dbReference type="RefSeq" id="WP_246286845.1">
    <property type="nucleotide sequence ID" value="NZ_JACBZY010000001.1"/>
</dbReference>
<comment type="caution">
    <text evidence="7">The sequence shown here is derived from an EMBL/GenBank/DDBJ whole genome shotgun (WGS) entry which is preliminary data.</text>
</comment>
<evidence type="ECO:0000256" key="3">
    <source>
        <dbReference type="ARBA" id="ARBA00023027"/>
    </source>
</evidence>
<evidence type="ECO:0000313" key="7">
    <source>
        <dbReference type="EMBL" id="NYG97664.1"/>
    </source>
</evidence>
<protein>
    <submittedName>
        <fullName evidence="7">2-hydroxy-3-oxopropionate reductase</fullName>
        <ecNumber evidence="7">1.1.1.60</ecNumber>
    </submittedName>
</protein>
<dbReference type="SUPFAM" id="SSF51735">
    <property type="entry name" value="NAD(P)-binding Rossmann-fold domains"/>
    <property type="match status" value="1"/>
</dbReference>
<sequence>MTSEAAVAAVLGLGPMGRPIAEHLAARFATEVWNRTPQVAAELADRARVVARPDAISAAAVFACLPDIDQLDQVAPDAVLTAWRANGVERVVVLSTTSPAKVRGFAARAAASGLAVVDAPMSGGDAGAREARLSLMVGGDAAELEAVRPLLETFATTIRHLGPVGAGAAGKLANQLVVAGTLAALAEALDLARRADVDDVALVDLLRGGLASSAVLDLKADKLLGRHYELGGSTANQVKDLVYATGLADELGAELRLSRAALDLYRRAVDAGFGQQDHAAVQEILRRD</sequence>
<keyword evidence="2 7" id="KW-0560">Oxidoreductase</keyword>
<evidence type="ECO:0000256" key="1">
    <source>
        <dbReference type="ARBA" id="ARBA00009080"/>
    </source>
</evidence>
<evidence type="ECO:0000259" key="5">
    <source>
        <dbReference type="Pfam" id="PF03446"/>
    </source>
</evidence>
<gene>
    <name evidence="7" type="ORF">BJ979_000290</name>
</gene>
<dbReference type="GO" id="GO:0008679">
    <property type="term" value="F:2-hydroxy-3-oxopropionate reductase activity"/>
    <property type="evidence" value="ECO:0007669"/>
    <property type="project" value="UniProtKB-EC"/>
</dbReference>
<dbReference type="InterPro" id="IPR036291">
    <property type="entry name" value="NAD(P)-bd_dom_sf"/>
</dbReference>
<dbReference type="EMBL" id="JACBZY010000001">
    <property type="protein sequence ID" value="NYG97664.1"/>
    <property type="molecule type" value="Genomic_DNA"/>
</dbReference>
<dbReference type="PANTHER" id="PTHR43060:SF15">
    <property type="entry name" value="3-HYDROXYISOBUTYRATE DEHYDROGENASE-LIKE 1, MITOCHONDRIAL-RELATED"/>
    <property type="match status" value="1"/>
</dbReference>
<dbReference type="GO" id="GO:0050661">
    <property type="term" value="F:NADP binding"/>
    <property type="evidence" value="ECO:0007669"/>
    <property type="project" value="InterPro"/>
</dbReference>
<dbReference type="Gene3D" id="3.40.50.720">
    <property type="entry name" value="NAD(P)-binding Rossmann-like Domain"/>
    <property type="match status" value="1"/>
</dbReference>
<name>A0A852Y8N3_9MICO</name>
<evidence type="ECO:0000259" key="6">
    <source>
        <dbReference type="Pfam" id="PF14833"/>
    </source>
</evidence>
<proteinExistence type="inferred from homology"/>
<organism evidence="7 8">
    <name type="scientific">Schumannella luteola</name>
    <dbReference type="NCBI Taxonomy" id="472059"/>
    <lineage>
        <taxon>Bacteria</taxon>
        <taxon>Bacillati</taxon>
        <taxon>Actinomycetota</taxon>
        <taxon>Actinomycetes</taxon>
        <taxon>Micrococcales</taxon>
        <taxon>Microbacteriaceae</taxon>
        <taxon>Schumannella</taxon>
    </lineage>
</organism>
<dbReference type="InterPro" id="IPR013328">
    <property type="entry name" value="6PGD_dom2"/>
</dbReference>
<feature type="active site" evidence="4">
    <location>
        <position position="171"/>
    </location>
</feature>
<evidence type="ECO:0000313" key="8">
    <source>
        <dbReference type="Proteomes" id="UP000553888"/>
    </source>
</evidence>
<accession>A0A852Y8N3</accession>
<dbReference type="InterPro" id="IPR006115">
    <property type="entry name" value="6PGDH_NADP-bd"/>
</dbReference>
<keyword evidence="8" id="KW-1185">Reference proteome</keyword>
<dbReference type="Pfam" id="PF14833">
    <property type="entry name" value="NAD_binding_11"/>
    <property type="match status" value="1"/>
</dbReference>
<dbReference type="EC" id="1.1.1.60" evidence="7"/>
<dbReference type="AlphaFoldDB" id="A0A852Y8N3"/>
<dbReference type="InterPro" id="IPR029154">
    <property type="entry name" value="HIBADH-like_NADP-bd"/>
</dbReference>
<reference evidence="7 8" key="1">
    <citation type="submission" date="2020-07" db="EMBL/GenBank/DDBJ databases">
        <title>Sequencing the genomes of 1000 actinobacteria strains.</title>
        <authorList>
            <person name="Klenk H.-P."/>
        </authorList>
    </citation>
    <scope>NUCLEOTIDE SEQUENCE [LARGE SCALE GENOMIC DNA]</scope>
    <source>
        <strain evidence="7 8">DSM 23141</strain>
    </source>
</reference>
<dbReference type="Gene3D" id="1.10.1040.10">
    <property type="entry name" value="N-(1-d-carboxylethyl)-l-norvaline Dehydrogenase, domain 2"/>
    <property type="match status" value="1"/>
</dbReference>
<comment type="similarity">
    <text evidence="1">Belongs to the HIBADH-related family.</text>
</comment>
<dbReference type="PANTHER" id="PTHR43060">
    <property type="entry name" value="3-HYDROXYISOBUTYRATE DEHYDROGENASE-LIKE 1, MITOCHONDRIAL-RELATED"/>
    <property type="match status" value="1"/>
</dbReference>
<dbReference type="Pfam" id="PF03446">
    <property type="entry name" value="NAD_binding_2"/>
    <property type="match status" value="1"/>
</dbReference>
<feature type="domain" description="3-hydroxyisobutyrate dehydrogenase-like NAD-binding" evidence="6">
    <location>
        <begin position="165"/>
        <end position="282"/>
    </location>
</feature>
<dbReference type="InterPro" id="IPR015815">
    <property type="entry name" value="HIBADH-related"/>
</dbReference>
<dbReference type="PIRSF" id="PIRSF000103">
    <property type="entry name" value="HIBADH"/>
    <property type="match status" value="1"/>
</dbReference>
<evidence type="ECO:0000256" key="2">
    <source>
        <dbReference type="ARBA" id="ARBA00023002"/>
    </source>
</evidence>
<dbReference type="GO" id="GO:0051287">
    <property type="term" value="F:NAD binding"/>
    <property type="evidence" value="ECO:0007669"/>
    <property type="project" value="InterPro"/>
</dbReference>
<dbReference type="Proteomes" id="UP000553888">
    <property type="component" value="Unassembled WGS sequence"/>
</dbReference>
<dbReference type="InterPro" id="IPR008927">
    <property type="entry name" value="6-PGluconate_DH-like_C_sf"/>
</dbReference>
<evidence type="ECO:0000256" key="4">
    <source>
        <dbReference type="PIRSR" id="PIRSR000103-1"/>
    </source>
</evidence>
<keyword evidence="3" id="KW-0520">NAD</keyword>